<evidence type="ECO:0000313" key="2">
    <source>
        <dbReference type="EMBL" id="KAF8472998.1"/>
    </source>
</evidence>
<sequence>MRRLLVWCAFSSLRINEVADRRDTGINGESSFEAGLLERAPGCEVWGYDFTVNSFGPEIEKSASLKARSHFHPWALGGYNAHGSEDDPKYFTLDALMKLNGVFLSFSDFIFCWSYWNMHVGHTFIDVLKIDIEGAEFDTLTAFLAANRPRNSLLNTKLPIGQLQLELHAWDDYANFAFFHDWWTALEAAGLRPFWTEPNLVYVNYAKGAKPQLAEYSFVNIRGNHSIVYDAREGDAAEL</sequence>
<feature type="domain" description="Methyltransferase FkbM" evidence="1">
    <location>
        <begin position="121"/>
        <end position="191"/>
    </location>
</feature>
<dbReference type="Pfam" id="PF05050">
    <property type="entry name" value="Methyltransf_21"/>
    <property type="match status" value="1"/>
</dbReference>
<dbReference type="PANTHER" id="PTHR32026">
    <property type="entry name" value="METHYLTRANSFERASE-LIKE PROTEIN 24"/>
    <property type="match status" value="1"/>
</dbReference>
<comment type="caution">
    <text evidence="2">The sequence shown here is derived from an EMBL/GenBank/DDBJ whole genome shotgun (WGS) entry which is preliminary data.</text>
</comment>
<dbReference type="AlphaFoldDB" id="A0A9P5JZ79"/>
<evidence type="ECO:0000313" key="3">
    <source>
        <dbReference type="Proteomes" id="UP000759537"/>
    </source>
</evidence>
<organism evidence="2 3">
    <name type="scientific">Russula ochroleuca</name>
    <dbReference type="NCBI Taxonomy" id="152965"/>
    <lineage>
        <taxon>Eukaryota</taxon>
        <taxon>Fungi</taxon>
        <taxon>Dikarya</taxon>
        <taxon>Basidiomycota</taxon>
        <taxon>Agaricomycotina</taxon>
        <taxon>Agaricomycetes</taxon>
        <taxon>Russulales</taxon>
        <taxon>Russulaceae</taxon>
        <taxon>Russula</taxon>
    </lineage>
</organism>
<evidence type="ECO:0000259" key="1">
    <source>
        <dbReference type="Pfam" id="PF05050"/>
    </source>
</evidence>
<name>A0A9P5JZ79_9AGAM</name>
<gene>
    <name evidence="2" type="ORF">DFH94DRAFT_765198</name>
</gene>
<dbReference type="InterPro" id="IPR026913">
    <property type="entry name" value="METTL24"/>
</dbReference>
<proteinExistence type="predicted"/>
<dbReference type="OrthoDB" id="10006218at2759"/>
<reference evidence="2" key="2">
    <citation type="journal article" date="2020" name="Nat. Commun.">
        <title>Large-scale genome sequencing of mycorrhizal fungi provides insights into the early evolution of symbiotic traits.</title>
        <authorList>
            <person name="Miyauchi S."/>
            <person name="Kiss E."/>
            <person name="Kuo A."/>
            <person name="Drula E."/>
            <person name="Kohler A."/>
            <person name="Sanchez-Garcia M."/>
            <person name="Morin E."/>
            <person name="Andreopoulos B."/>
            <person name="Barry K.W."/>
            <person name="Bonito G."/>
            <person name="Buee M."/>
            <person name="Carver A."/>
            <person name="Chen C."/>
            <person name="Cichocki N."/>
            <person name="Clum A."/>
            <person name="Culley D."/>
            <person name="Crous P.W."/>
            <person name="Fauchery L."/>
            <person name="Girlanda M."/>
            <person name="Hayes R.D."/>
            <person name="Keri Z."/>
            <person name="LaButti K."/>
            <person name="Lipzen A."/>
            <person name="Lombard V."/>
            <person name="Magnuson J."/>
            <person name="Maillard F."/>
            <person name="Murat C."/>
            <person name="Nolan M."/>
            <person name="Ohm R.A."/>
            <person name="Pangilinan J."/>
            <person name="Pereira M.F."/>
            <person name="Perotto S."/>
            <person name="Peter M."/>
            <person name="Pfister S."/>
            <person name="Riley R."/>
            <person name="Sitrit Y."/>
            <person name="Stielow J.B."/>
            <person name="Szollosi G."/>
            <person name="Zifcakova L."/>
            <person name="Stursova M."/>
            <person name="Spatafora J.W."/>
            <person name="Tedersoo L."/>
            <person name="Vaario L.M."/>
            <person name="Yamada A."/>
            <person name="Yan M."/>
            <person name="Wang P."/>
            <person name="Xu J."/>
            <person name="Bruns T."/>
            <person name="Baldrian P."/>
            <person name="Vilgalys R."/>
            <person name="Dunand C."/>
            <person name="Henrissat B."/>
            <person name="Grigoriev I.V."/>
            <person name="Hibbett D."/>
            <person name="Nagy L.G."/>
            <person name="Martin F.M."/>
        </authorList>
    </citation>
    <scope>NUCLEOTIDE SEQUENCE</scope>
    <source>
        <strain evidence="2">Prilba</strain>
    </source>
</reference>
<dbReference type="Proteomes" id="UP000759537">
    <property type="component" value="Unassembled WGS sequence"/>
</dbReference>
<protein>
    <recommendedName>
        <fullName evidence="1">Methyltransferase FkbM domain-containing protein</fullName>
    </recommendedName>
</protein>
<accession>A0A9P5JZ79</accession>
<keyword evidence="3" id="KW-1185">Reference proteome</keyword>
<dbReference type="EMBL" id="WHVB01000019">
    <property type="protein sequence ID" value="KAF8472998.1"/>
    <property type="molecule type" value="Genomic_DNA"/>
</dbReference>
<reference evidence="2" key="1">
    <citation type="submission" date="2019-10" db="EMBL/GenBank/DDBJ databases">
        <authorList>
            <consortium name="DOE Joint Genome Institute"/>
            <person name="Kuo A."/>
            <person name="Miyauchi S."/>
            <person name="Kiss E."/>
            <person name="Drula E."/>
            <person name="Kohler A."/>
            <person name="Sanchez-Garcia M."/>
            <person name="Andreopoulos B."/>
            <person name="Barry K.W."/>
            <person name="Bonito G."/>
            <person name="Buee M."/>
            <person name="Carver A."/>
            <person name="Chen C."/>
            <person name="Cichocki N."/>
            <person name="Clum A."/>
            <person name="Culley D."/>
            <person name="Crous P.W."/>
            <person name="Fauchery L."/>
            <person name="Girlanda M."/>
            <person name="Hayes R."/>
            <person name="Keri Z."/>
            <person name="LaButti K."/>
            <person name="Lipzen A."/>
            <person name="Lombard V."/>
            <person name="Magnuson J."/>
            <person name="Maillard F."/>
            <person name="Morin E."/>
            <person name="Murat C."/>
            <person name="Nolan M."/>
            <person name="Ohm R."/>
            <person name="Pangilinan J."/>
            <person name="Pereira M."/>
            <person name="Perotto S."/>
            <person name="Peter M."/>
            <person name="Riley R."/>
            <person name="Sitrit Y."/>
            <person name="Stielow B."/>
            <person name="Szollosi G."/>
            <person name="Zifcakova L."/>
            <person name="Stursova M."/>
            <person name="Spatafora J.W."/>
            <person name="Tedersoo L."/>
            <person name="Vaario L.-M."/>
            <person name="Yamada A."/>
            <person name="Yan M."/>
            <person name="Wang P."/>
            <person name="Xu J."/>
            <person name="Bruns T."/>
            <person name="Baldrian P."/>
            <person name="Vilgalys R."/>
            <person name="Henrissat B."/>
            <person name="Grigoriev I.V."/>
            <person name="Hibbett D."/>
            <person name="Nagy L.G."/>
            <person name="Martin F.M."/>
        </authorList>
    </citation>
    <scope>NUCLEOTIDE SEQUENCE</scope>
    <source>
        <strain evidence="2">Prilba</strain>
    </source>
</reference>
<dbReference type="PANTHER" id="PTHR32026:SF10">
    <property type="entry name" value="METHYLTRANSFERASE-LIKE PROTEIN 24-RELATED"/>
    <property type="match status" value="1"/>
</dbReference>
<dbReference type="InterPro" id="IPR006342">
    <property type="entry name" value="FkbM_mtfrase"/>
</dbReference>